<organism evidence="6 7">
    <name type="scientific">Pogona vitticeps</name>
    <name type="common">central bearded dragon</name>
    <dbReference type="NCBI Taxonomy" id="103695"/>
    <lineage>
        <taxon>Eukaryota</taxon>
        <taxon>Metazoa</taxon>
        <taxon>Chordata</taxon>
        <taxon>Craniata</taxon>
        <taxon>Vertebrata</taxon>
        <taxon>Euteleostomi</taxon>
        <taxon>Lepidosauria</taxon>
        <taxon>Squamata</taxon>
        <taxon>Bifurcata</taxon>
        <taxon>Unidentata</taxon>
        <taxon>Episquamata</taxon>
        <taxon>Toxicofera</taxon>
        <taxon>Iguania</taxon>
        <taxon>Acrodonta</taxon>
        <taxon>Agamidae</taxon>
        <taxon>Amphibolurinae</taxon>
        <taxon>Pogona</taxon>
    </lineage>
</organism>
<dbReference type="KEGG" id="pvt:110088828"/>
<dbReference type="PANTHER" id="PTHR14024">
    <property type="entry name" value="PERILIPIN"/>
    <property type="match status" value="1"/>
</dbReference>
<evidence type="ECO:0000256" key="5">
    <source>
        <dbReference type="SAM" id="SignalP"/>
    </source>
</evidence>
<feature type="chain" id="PRO_5045705846" description="Perilipin" evidence="5">
    <location>
        <begin position="28"/>
        <end position="456"/>
    </location>
</feature>
<dbReference type="AlphaFoldDB" id="A0A6J0V4A9"/>
<dbReference type="PANTHER" id="PTHR14024:SF11">
    <property type="entry name" value="PERILIPIN-3"/>
    <property type="match status" value="1"/>
</dbReference>
<comment type="subcellular location">
    <subcellularLocation>
        <location evidence="1">Lipid droplet</location>
    </subcellularLocation>
</comment>
<name>A0A6J0V4A9_9SAUR</name>
<evidence type="ECO:0000313" key="6">
    <source>
        <dbReference type="Proteomes" id="UP001652642"/>
    </source>
</evidence>
<keyword evidence="5" id="KW-0732">Signal</keyword>
<dbReference type="Gene3D" id="3.30.720.170">
    <property type="entry name" value="Perilipin, alpha-beta domain"/>
    <property type="match status" value="1"/>
</dbReference>
<reference evidence="7" key="1">
    <citation type="submission" date="2025-08" db="UniProtKB">
        <authorList>
            <consortium name="RefSeq"/>
        </authorList>
    </citation>
    <scope>IDENTIFICATION</scope>
</reference>
<dbReference type="InterPro" id="IPR004279">
    <property type="entry name" value="Perilipin"/>
</dbReference>
<protein>
    <recommendedName>
        <fullName evidence="4">Perilipin</fullName>
    </recommendedName>
</protein>
<dbReference type="Proteomes" id="UP001652642">
    <property type="component" value="Chromosome 5"/>
</dbReference>
<dbReference type="InParanoid" id="A0A6J0V4A9"/>
<evidence type="ECO:0000256" key="3">
    <source>
        <dbReference type="ARBA" id="ARBA00022677"/>
    </source>
</evidence>
<keyword evidence="6" id="KW-1185">Reference proteome</keyword>
<dbReference type="PIRSF" id="PIRSF036881">
    <property type="entry name" value="PAT"/>
    <property type="match status" value="1"/>
</dbReference>
<dbReference type="GeneID" id="110088828"/>
<feature type="signal peptide" evidence="5">
    <location>
        <begin position="1"/>
        <end position="27"/>
    </location>
</feature>
<dbReference type="Gene3D" id="1.20.120.340">
    <property type="entry name" value="Flagellar protein FliS"/>
    <property type="match status" value="1"/>
</dbReference>
<keyword evidence="3" id="KW-0551">Lipid droplet</keyword>
<dbReference type="GO" id="GO:0005829">
    <property type="term" value="C:cytosol"/>
    <property type="evidence" value="ECO:0007669"/>
    <property type="project" value="TreeGrafter"/>
</dbReference>
<dbReference type="SUPFAM" id="SSF109775">
    <property type="entry name" value="Mannose-6-phosphate receptor binding protein 1 (Tip47), C-terminal domain"/>
    <property type="match status" value="1"/>
</dbReference>
<evidence type="ECO:0000313" key="7">
    <source>
        <dbReference type="RefSeq" id="XP_020667043.2"/>
    </source>
</evidence>
<dbReference type="GO" id="GO:0010890">
    <property type="term" value="P:positive regulation of triglyceride storage"/>
    <property type="evidence" value="ECO:0007669"/>
    <property type="project" value="TreeGrafter"/>
</dbReference>
<dbReference type="GO" id="GO:0005811">
    <property type="term" value="C:lipid droplet"/>
    <property type="evidence" value="ECO:0007669"/>
    <property type="project" value="UniProtKB-SubCell"/>
</dbReference>
<gene>
    <name evidence="7" type="primary">LOC110088828</name>
</gene>
<evidence type="ECO:0000256" key="1">
    <source>
        <dbReference type="ARBA" id="ARBA00004502"/>
    </source>
</evidence>
<evidence type="ECO:0000256" key="2">
    <source>
        <dbReference type="ARBA" id="ARBA00006311"/>
    </source>
</evidence>
<dbReference type="GO" id="GO:0019915">
    <property type="term" value="P:lipid storage"/>
    <property type="evidence" value="ECO:0007669"/>
    <property type="project" value="TreeGrafter"/>
</dbReference>
<evidence type="ECO:0000256" key="4">
    <source>
        <dbReference type="PIRNR" id="PIRNR036881"/>
    </source>
</evidence>
<proteinExistence type="inferred from homology"/>
<dbReference type="RefSeq" id="XP_020667043.2">
    <property type="nucleotide sequence ID" value="XM_020811384.2"/>
</dbReference>
<sequence length="456" mass="50297">MCPTGALKWGQCKVFLVIFLLQNSVLAMASNGQVNMSSWDEMREPGQENVLRRVASMPLISSAYDIAATAYNSTKDNHPYVKSLCDVAEKGVKTLTEVAVHTAQPILTKLEPQIATASGYASKGLDALEVKLPILQLTADKVASDTKEMVSSRMASAKEAITSTLSGVVGLTKEAVQGSMDATRSAISHSVTTVVESRVGQIAVSSAEALLDKSEELIDDYLPLTDEELAELAATVKNGDLVPVRQSEQEEYLVRLGALSVRLRQRAYQHSVAKMKQARQRIQDSLLHLEQTIRLIEYMKNEAGQKLTEGHEKLRQMVLEWGKVHSTAKDGKVEACLCVQVEMQTMNMLQNMIQQVQATCQILISTMEGFPSSLQEKVQQIRQSTRELHASFKAAGSFRELPSTLLAHSYRTLEKAQEYMEEVREYAAHHTPLSWFVGPFKPSSKLAAETVEPAAE</sequence>
<dbReference type="Pfam" id="PF03036">
    <property type="entry name" value="Perilipin"/>
    <property type="match status" value="1"/>
</dbReference>
<accession>A0A6J0V4A9</accession>
<dbReference type="OrthoDB" id="376826at2759"/>
<comment type="similarity">
    <text evidence="2 4">Belongs to the perilipin family.</text>
</comment>